<dbReference type="GO" id="GO:0006352">
    <property type="term" value="P:DNA-templated transcription initiation"/>
    <property type="evidence" value="ECO:0007669"/>
    <property type="project" value="InterPro"/>
</dbReference>
<dbReference type="Proteomes" id="UP000006755">
    <property type="component" value="Unassembled WGS sequence"/>
</dbReference>
<accession>K2INA0</accession>
<comment type="similarity">
    <text evidence="1">Belongs to the sigma-70 factor family. ECF subfamily.</text>
</comment>
<evidence type="ECO:0000256" key="2">
    <source>
        <dbReference type="ARBA" id="ARBA00023015"/>
    </source>
</evidence>
<dbReference type="PANTHER" id="PTHR43133">
    <property type="entry name" value="RNA POLYMERASE ECF-TYPE SIGMA FACTO"/>
    <property type="match status" value="1"/>
</dbReference>
<evidence type="ECO:0000256" key="3">
    <source>
        <dbReference type="ARBA" id="ARBA00023082"/>
    </source>
</evidence>
<dbReference type="InterPro" id="IPR039425">
    <property type="entry name" value="RNA_pol_sigma-70-like"/>
</dbReference>
<evidence type="ECO:0000259" key="5">
    <source>
        <dbReference type="Pfam" id="PF08281"/>
    </source>
</evidence>
<dbReference type="Pfam" id="PF22029">
    <property type="entry name" value="PhyR_sigma2"/>
    <property type="match status" value="1"/>
</dbReference>
<dbReference type="InterPro" id="IPR013325">
    <property type="entry name" value="RNA_pol_sigma_r2"/>
</dbReference>
<gene>
    <name evidence="7" type="ORF">B3C1_11869</name>
</gene>
<dbReference type="Gene3D" id="1.10.1740.10">
    <property type="match status" value="1"/>
</dbReference>
<dbReference type="InterPro" id="IPR014284">
    <property type="entry name" value="RNA_pol_sigma-70_dom"/>
</dbReference>
<evidence type="ECO:0000259" key="6">
    <source>
        <dbReference type="Pfam" id="PF22029"/>
    </source>
</evidence>
<evidence type="ECO:0000313" key="8">
    <source>
        <dbReference type="Proteomes" id="UP000006755"/>
    </source>
</evidence>
<proteinExistence type="inferred from homology"/>
<dbReference type="InterPro" id="IPR013249">
    <property type="entry name" value="RNA_pol_sigma70_r4_t2"/>
</dbReference>
<dbReference type="GO" id="GO:0003677">
    <property type="term" value="F:DNA binding"/>
    <property type="evidence" value="ECO:0007669"/>
    <property type="project" value="InterPro"/>
</dbReference>
<evidence type="ECO:0000256" key="4">
    <source>
        <dbReference type="ARBA" id="ARBA00023163"/>
    </source>
</evidence>
<dbReference type="SUPFAM" id="SSF88659">
    <property type="entry name" value="Sigma3 and sigma4 domains of RNA polymerase sigma factors"/>
    <property type="match status" value="1"/>
</dbReference>
<keyword evidence="3" id="KW-0731">Sigma factor</keyword>
<dbReference type="CDD" id="cd06171">
    <property type="entry name" value="Sigma70_r4"/>
    <property type="match status" value="1"/>
</dbReference>
<evidence type="ECO:0000313" key="7">
    <source>
        <dbReference type="EMBL" id="EKE71631.1"/>
    </source>
</evidence>
<keyword evidence="4" id="KW-0804">Transcription</keyword>
<comment type="caution">
    <text evidence="7">The sequence shown here is derived from an EMBL/GenBank/DDBJ whole genome shotgun (WGS) entry which is preliminary data.</text>
</comment>
<dbReference type="PANTHER" id="PTHR43133:SF25">
    <property type="entry name" value="RNA POLYMERASE SIGMA FACTOR RFAY-RELATED"/>
    <property type="match status" value="1"/>
</dbReference>
<dbReference type="AlphaFoldDB" id="K2INA0"/>
<dbReference type="SUPFAM" id="SSF88946">
    <property type="entry name" value="Sigma2 domain of RNA polymerase sigma factors"/>
    <property type="match status" value="1"/>
</dbReference>
<sequence>MNSDMNELDSVILDQLPSLRRFALSLTRTPFDADDLVQATVEKAILGWQQRRQQGAVRPWLFSILYRHFIDGQRRNGRFKKLLQLFSGDEGETATLEQQLEEHHALALFAKLPEPQRSILVLVSVEGLSYQEVSEALAIPMGTVMSRLSRARQAYRQLLEEVPAQGNAEGRLRVIR</sequence>
<dbReference type="Pfam" id="PF08281">
    <property type="entry name" value="Sigma70_r4_2"/>
    <property type="match status" value="1"/>
</dbReference>
<dbReference type="PATRIC" id="fig|745411.4.peg.2336"/>
<dbReference type="RefSeq" id="WP_008485068.1">
    <property type="nucleotide sequence ID" value="NZ_AMRI01000016.1"/>
</dbReference>
<dbReference type="EMBL" id="AMRI01000016">
    <property type="protein sequence ID" value="EKE71631.1"/>
    <property type="molecule type" value="Genomic_DNA"/>
</dbReference>
<dbReference type="InterPro" id="IPR053866">
    <property type="entry name" value="PhyR_sigma2"/>
</dbReference>
<dbReference type="GO" id="GO:0016987">
    <property type="term" value="F:sigma factor activity"/>
    <property type="evidence" value="ECO:0007669"/>
    <property type="project" value="UniProtKB-KW"/>
</dbReference>
<organism evidence="7 8">
    <name type="scientific">Gallaecimonas xiamenensis 3-C-1</name>
    <dbReference type="NCBI Taxonomy" id="745411"/>
    <lineage>
        <taxon>Bacteria</taxon>
        <taxon>Pseudomonadati</taxon>
        <taxon>Pseudomonadota</taxon>
        <taxon>Gammaproteobacteria</taxon>
        <taxon>Enterobacterales</taxon>
        <taxon>Gallaecimonadaceae</taxon>
        <taxon>Gallaecimonas</taxon>
    </lineage>
</organism>
<keyword evidence="8" id="KW-1185">Reference proteome</keyword>
<feature type="domain" description="PhyR sigma2" evidence="6">
    <location>
        <begin position="12"/>
        <end position="65"/>
    </location>
</feature>
<reference evidence="7 8" key="1">
    <citation type="journal article" date="2012" name="J. Bacteriol.">
        <title>Genome Sequence of Gallaecimonas xiamenensis Type Strain 3-C-1.</title>
        <authorList>
            <person name="Lai Q."/>
            <person name="Wang L."/>
            <person name="Wang W."/>
            <person name="Shao Z."/>
        </authorList>
    </citation>
    <scope>NUCLEOTIDE SEQUENCE [LARGE SCALE GENOMIC DNA]</scope>
    <source>
        <strain evidence="7 8">3-C-1</strain>
    </source>
</reference>
<dbReference type="eggNOG" id="COG1595">
    <property type="taxonomic scope" value="Bacteria"/>
</dbReference>
<protein>
    <submittedName>
        <fullName evidence="7">RNA polymerase sigma-70 factor, ECF subfamily, PrtI</fullName>
    </submittedName>
</protein>
<evidence type="ECO:0000256" key="1">
    <source>
        <dbReference type="ARBA" id="ARBA00010641"/>
    </source>
</evidence>
<keyword evidence="2" id="KW-0805">Transcription regulation</keyword>
<dbReference type="STRING" id="745411.B3C1_11869"/>
<dbReference type="InterPro" id="IPR013324">
    <property type="entry name" value="RNA_pol_sigma_r3/r4-like"/>
</dbReference>
<feature type="domain" description="RNA polymerase sigma factor 70 region 4 type 2" evidence="5">
    <location>
        <begin position="107"/>
        <end position="153"/>
    </location>
</feature>
<name>K2INA0_9GAMM</name>
<dbReference type="NCBIfam" id="TIGR02937">
    <property type="entry name" value="sigma70-ECF"/>
    <property type="match status" value="1"/>
</dbReference>
<dbReference type="Gene3D" id="1.10.10.10">
    <property type="entry name" value="Winged helix-like DNA-binding domain superfamily/Winged helix DNA-binding domain"/>
    <property type="match status" value="1"/>
</dbReference>
<dbReference type="InterPro" id="IPR036388">
    <property type="entry name" value="WH-like_DNA-bd_sf"/>
</dbReference>